<dbReference type="InterPro" id="IPR011701">
    <property type="entry name" value="MFS"/>
</dbReference>
<comment type="subcellular location">
    <subcellularLocation>
        <location evidence="1">Cell membrane</location>
        <topology evidence="1">Multi-pass membrane protein</topology>
    </subcellularLocation>
</comment>
<feature type="transmembrane region" description="Helical" evidence="6">
    <location>
        <begin position="38"/>
        <end position="58"/>
    </location>
</feature>
<keyword evidence="4 6" id="KW-1133">Transmembrane helix</keyword>
<feature type="domain" description="Major facilitator superfamily (MFS) profile" evidence="7">
    <location>
        <begin position="4"/>
        <end position="383"/>
    </location>
</feature>
<evidence type="ECO:0000256" key="5">
    <source>
        <dbReference type="ARBA" id="ARBA00023136"/>
    </source>
</evidence>
<accession>A0ABS2QS03</accession>
<feature type="transmembrane region" description="Helical" evidence="6">
    <location>
        <begin position="210"/>
        <end position="232"/>
    </location>
</feature>
<dbReference type="Pfam" id="PF07690">
    <property type="entry name" value="MFS_1"/>
    <property type="match status" value="1"/>
</dbReference>
<keyword evidence="5 6" id="KW-0472">Membrane</keyword>
<dbReference type="PRINTS" id="PR01035">
    <property type="entry name" value="TCRTETA"/>
</dbReference>
<name>A0ABS2QS03_9BACI</name>
<evidence type="ECO:0000313" key="8">
    <source>
        <dbReference type="EMBL" id="MBM7702238.1"/>
    </source>
</evidence>
<dbReference type="CDD" id="cd17330">
    <property type="entry name" value="MFS_SLC46_TetA_like"/>
    <property type="match status" value="1"/>
</dbReference>
<dbReference type="Gene3D" id="1.20.1250.20">
    <property type="entry name" value="MFS general substrate transporter like domains"/>
    <property type="match status" value="1"/>
</dbReference>
<keyword evidence="9" id="KW-1185">Reference proteome</keyword>
<evidence type="ECO:0000256" key="6">
    <source>
        <dbReference type="SAM" id="Phobius"/>
    </source>
</evidence>
<dbReference type="PROSITE" id="PS50850">
    <property type="entry name" value="MFS"/>
    <property type="match status" value="1"/>
</dbReference>
<keyword evidence="2" id="KW-0813">Transport</keyword>
<comment type="caution">
    <text evidence="8">The sequence shown here is derived from an EMBL/GenBank/DDBJ whole genome shotgun (WGS) entry which is preliminary data.</text>
</comment>
<feature type="transmembrane region" description="Helical" evidence="6">
    <location>
        <begin position="130"/>
        <end position="151"/>
    </location>
</feature>
<feature type="transmembrane region" description="Helical" evidence="6">
    <location>
        <begin position="100"/>
        <end position="118"/>
    </location>
</feature>
<dbReference type="PANTHER" id="PTHR23504">
    <property type="entry name" value="MAJOR FACILITATOR SUPERFAMILY DOMAIN-CONTAINING PROTEIN 10"/>
    <property type="match status" value="1"/>
</dbReference>
<dbReference type="PANTHER" id="PTHR23504:SF15">
    <property type="entry name" value="MAJOR FACILITATOR SUPERFAMILY (MFS) PROFILE DOMAIN-CONTAINING PROTEIN"/>
    <property type="match status" value="1"/>
</dbReference>
<feature type="transmembrane region" description="Helical" evidence="6">
    <location>
        <begin position="157"/>
        <end position="178"/>
    </location>
</feature>
<feature type="transmembrane region" description="Helical" evidence="6">
    <location>
        <begin position="352"/>
        <end position="376"/>
    </location>
</feature>
<feature type="transmembrane region" description="Helical" evidence="6">
    <location>
        <begin position="274"/>
        <end position="292"/>
    </location>
</feature>
<dbReference type="SUPFAM" id="SSF103473">
    <property type="entry name" value="MFS general substrate transporter"/>
    <property type="match status" value="1"/>
</dbReference>
<gene>
    <name evidence="8" type="ORF">JOC83_001072</name>
</gene>
<evidence type="ECO:0000259" key="7">
    <source>
        <dbReference type="PROSITE" id="PS50850"/>
    </source>
</evidence>
<sequence length="391" mass="42074">MKKQLLTLMFIVFMVFVGFGIIIPIVPEVIRATNVSTVNLGFLMAVYSIGSFITSPFWGSLSDRKGRRPILLIGLIGFSMSFFIFATAGDSLLLMYASRIVGGLFAGAVIPCAFAYASDITTEDNRTKSIGLLGMTIGLGFIFGPAIGGLLSSFGLFVPFVVSGVLAIIMTVFAFFVLPESLSVDKRKPSTEKSTSWTDFTTDFQGALKYLYILSFFATFTLAGLEATFQFFQMDRIEATPTTIGWMFVASGLTQAMMQGGVLQRFKKGNEKSLIVAGLLLSSLGYVLILFSSNAINAAIFLSIFTAGNALIRPCVLSLITMKTKVGYGAASGISSSMDSLGRIFGPIVGSFAFSVNMSLPFLFGGVLTLGALFLLQRHVTLVRREQTIAS</sequence>
<evidence type="ECO:0000256" key="4">
    <source>
        <dbReference type="ARBA" id="ARBA00022989"/>
    </source>
</evidence>
<evidence type="ECO:0000256" key="1">
    <source>
        <dbReference type="ARBA" id="ARBA00004651"/>
    </source>
</evidence>
<feature type="transmembrane region" description="Helical" evidence="6">
    <location>
        <begin position="70"/>
        <end position="88"/>
    </location>
</feature>
<dbReference type="RefSeq" id="WP_205184929.1">
    <property type="nucleotide sequence ID" value="NZ_JAFBFC010000002.1"/>
</dbReference>
<feature type="transmembrane region" description="Helical" evidence="6">
    <location>
        <begin position="5"/>
        <end position="26"/>
    </location>
</feature>
<dbReference type="Proteomes" id="UP000809829">
    <property type="component" value="Unassembled WGS sequence"/>
</dbReference>
<evidence type="ECO:0000256" key="2">
    <source>
        <dbReference type="ARBA" id="ARBA00022448"/>
    </source>
</evidence>
<feature type="transmembrane region" description="Helical" evidence="6">
    <location>
        <begin position="298"/>
        <end position="319"/>
    </location>
</feature>
<dbReference type="InterPro" id="IPR020846">
    <property type="entry name" value="MFS_dom"/>
</dbReference>
<organism evidence="8 9">
    <name type="scientific">Priestia iocasae</name>
    <dbReference type="NCBI Taxonomy" id="2291674"/>
    <lineage>
        <taxon>Bacteria</taxon>
        <taxon>Bacillati</taxon>
        <taxon>Bacillota</taxon>
        <taxon>Bacilli</taxon>
        <taxon>Bacillales</taxon>
        <taxon>Bacillaceae</taxon>
        <taxon>Priestia</taxon>
    </lineage>
</organism>
<dbReference type="InterPro" id="IPR036259">
    <property type="entry name" value="MFS_trans_sf"/>
</dbReference>
<reference evidence="8 9" key="1">
    <citation type="submission" date="2021-01" db="EMBL/GenBank/DDBJ databases">
        <title>Genomic Encyclopedia of Type Strains, Phase IV (KMG-IV): sequencing the most valuable type-strain genomes for metagenomic binning, comparative biology and taxonomic classification.</title>
        <authorList>
            <person name="Goeker M."/>
        </authorList>
    </citation>
    <scope>NUCLEOTIDE SEQUENCE [LARGE SCALE GENOMIC DNA]</scope>
    <source>
        <strain evidence="8 9">DSM 104297</strain>
    </source>
</reference>
<evidence type="ECO:0000313" key="9">
    <source>
        <dbReference type="Proteomes" id="UP000809829"/>
    </source>
</evidence>
<keyword evidence="3 6" id="KW-0812">Transmembrane</keyword>
<proteinExistence type="predicted"/>
<dbReference type="InterPro" id="IPR001958">
    <property type="entry name" value="Tet-R_TetA/multi-R_MdtG-like"/>
</dbReference>
<protein>
    <submittedName>
        <fullName evidence="8">Multidrug resistance protein</fullName>
    </submittedName>
</protein>
<evidence type="ECO:0000256" key="3">
    <source>
        <dbReference type="ARBA" id="ARBA00022692"/>
    </source>
</evidence>
<dbReference type="EMBL" id="JAFBFC010000002">
    <property type="protein sequence ID" value="MBM7702238.1"/>
    <property type="molecule type" value="Genomic_DNA"/>
</dbReference>